<keyword evidence="9" id="KW-1185">Reference proteome</keyword>
<protein>
    <submittedName>
        <fullName evidence="8">Aldouronate transport system substrate-binding protein</fullName>
    </submittedName>
</protein>
<keyword evidence="2 7" id="KW-0732">Signal</keyword>
<dbReference type="Pfam" id="PF13416">
    <property type="entry name" value="SBP_bac_8"/>
    <property type="match status" value="1"/>
</dbReference>
<dbReference type="InterPro" id="IPR050490">
    <property type="entry name" value="Bact_solute-bd_prot1"/>
</dbReference>
<comment type="caution">
    <text evidence="8">The sequence shown here is derived from an EMBL/GenBank/DDBJ whole genome shotgun (WGS) entry which is preliminary data.</text>
</comment>
<dbReference type="EMBL" id="JAGGKI010000006">
    <property type="protein sequence ID" value="MBP1893736.1"/>
    <property type="molecule type" value="Genomic_DNA"/>
</dbReference>
<dbReference type="SUPFAM" id="SSF53850">
    <property type="entry name" value="Periplasmic binding protein-like II"/>
    <property type="match status" value="1"/>
</dbReference>
<dbReference type="Gene3D" id="3.40.190.10">
    <property type="entry name" value="Periplasmic binding protein-like II"/>
    <property type="match status" value="2"/>
</dbReference>
<reference evidence="8 9" key="1">
    <citation type="submission" date="2021-03" db="EMBL/GenBank/DDBJ databases">
        <title>Genomic Encyclopedia of Type Strains, Phase IV (KMG-IV): sequencing the most valuable type-strain genomes for metagenomic binning, comparative biology and taxonomic classification.</title>
        <authorList>
            <person name="Goeker M."/>
        </authorList>
    </citation>
    <scope>NUCLEOTIDE SEQUENCE [LARGE SCALE GENOMIC DNA]</scope>
    <source>
        <strain evidence="8 9">DSM 15596</strain>
    </source>
</reference>
<feature type="signal peptide" evidence="7">
    <location>
        <begin position="1"/>
        <end position="22"/>
    </location>
</feature>
<dbReference type="PANTHER" id="PTHR43649">
    <property type="entry name" value="ARABINOSE-BINDING PROTEIN-RELATED"/>
    <property type="match status" value="1"/>
</dbReference>
<dbReference type="InterPro" id="IPR006059">
    <property type="entry name" value="SBP"/>
</dbReference>
<evidence type="ECO:0000256" key="5">
    <source>
        <dbReference type="ARBA" id="ARBA00023288"/>
    </source>
</evidence>
<keyword evidence="5" id="KW-0449">Lipoprotein</keyword>
<organism evidence="8 9">
    <name type="scientific">Paenibacillus lactis</name>
    <dbReference type="NCBI Taxonomy" id="228574"/>
    <lineage>
        <taxon>Bacteria</taxon>
        <taxon>Bacillati</taxon>
        <taxon>Bacillota</taxon>
        <taxon>Bacilli</taxon>
        <taxon>Bacillales</taxon>
        <taxon>Paenibacillaceae</taxon>
        <taxon>Paenibacillus</taxon>
    </lineage>
</organism>
<keyword evidence="1" id="KW-1003">Cell membrane</keyword>
<dbReference type="GeneID" id="95404811"/>
<proteinExistence type="predicted"/>
<keyword evidence="3" id="KW-0472">Membrane</keyword>
<feature type="chain" id="PRO_5045913713" evidence="7">
    <location>
        <begin position="23"/>
        <end position="536"/>
    </location>
</feature>
<sequence length="536" mass="59475">MKRRLSLMLAIILAVGSVSACAGGGSTPGNSSEGQTNQQPAQTGETGHSGAEEPLKFSMSITTSGNPHVEQSPDINKDKWVLELEKRTNTDVQLTTIPLKDFDSKMSIMFASNNIPDVVQNVGGATDKSMAGSVQAGVFMPLDDLLKQHAPNIMKHVTEAAWDEVSYKGKIYGIPNWLSNPSRRATFIRTDLLKQTGLPVPKTPEEFLDVIRAFKKLGVENPYQLRMDFKYADLFFGPYDALGYQFMQQGDEIVPKFFDVDNMTKALTMYKTMYDEGLVPKDFATLNVTTYAENINGGKAGMWTSNAAGLLDFRSKIKAVDPKAEVEIIPSPVGPDGLSGYGLYSSVITSLYINKNVPEEKAIRIIKMLDWMLTDEAKMFFTFGIEGENYTIDNGKVNYKAPTTAEEEAEQGFRGMLGFVGDATINRMRMEQLEGGQDVLDALDNTLAREGVGGIIFIPDLESFQRYPDLASKRPDQAPKIIVDHMVKMIYGNEDIADWPKVIEEYRQKGGNEIIKEATERFNNKDGVVIQESRLR</sequence>
<dbReference type="Proteomes" id="UP000706926">
    <property type="component" value="Unassembled WGS sequence"/>
</dbReference>
<evidence type="ECO:0000313" key="8">
    <source>
        <dbReference type="EMBL" id="MBP1893736.1"/>
    </source>
</evidence>
<evidence type="ECO:0000256" key="7">
    <source>
        <dbReference type="SAM" id="SignalP"/>
    </source>
</evidence>
<evidence type="ECO:0000256" key="1">
    <source>
        <dbReference type="ARBA" id="ARBA00022475"/>
    </source>
</evidence>
<dbReference type="PROSITE" id="PS51257">
    <property type="entry name" value="PROKAR_LIPOPROTEIN"/>
    <property type="match status" value="1"/>
</dbReference>
<dbReference type="RefSeq" id="WP_007128160.1">
    <property type="nucleotide sequence ID" value="NZ_BOSA01000009.1"/>
</dbReference>
<gene>
    <name evidence="8" type="ORF">J2Z18_002839</name>
</gene>
<evidence type="ECO:0000256" key="4">
    <source>
        <dbReference type="ARBA" id="ARBA00023139"/>
    </source>
</evidence>
<evidence type="ECO:0000256" key="2">
    <source>
        <dbReference type="ARBA" id="ARBA00022729"/>
    </source>
</evidence>
<feature type="compositionally biased region" description="Polar residues" evidence="6">
    <location>
        <begin position="28"/>
        <end position="46"/>
    </location>
</feature>
<evidence type="ECO:0000313" key="9">
    <source>
        <dbReference type="Proteomes" id="UP000706926"/>
    </source>
</evidence>
<name>A0ABS4FBW8_9BACL</name>
<accession>A0ABS4FBW8</accession>
<feature type="region of interest" description="Disordered" evidence="6">
    <location>
        <begin position="22"/>
        <end position="52"/>
    </location>
</feature>
<evidence type="ECO:0000256" key="6">
    <source>
        <dbReference type="SAM" id="MobiDB-lite"/>
    </source>
</evidence>
<evidence type="ECO:0000256" key="3">
    <source>
        <dbReference type="ARBA" id="ARBA00023136"/>
    </source>
</evidence>
<keyword evidence="4" id="KW-0564">Palmitate</keyword>
<dbReference type="PANTHER" id="PTHR43649:SF33">
    <property type="entry name" value="POLYGALACTURONAN_RHAMNOGALACTURONAN-BINDING PROTEIN YTCQ"/>
    <property type="match status" value="1"/>
</dbReference>